<dbReference type="Proteomes" id="UP000814140">
    <property type="component" value="Unassembled WGS sequence"/>
</dbReference>
<protein>
    <submittedName>
        <fullName evidence="1">tRNA-guanine transglycosylase</fullName>
    </submittedName>
</protein>
<name>A0ACB8SXF5_9AGAM</name>
<proteinExistence type="predicted"/>
<evidence type="ECO:0000313" key="1">
    <source>
        <dbReference type="EMBL" id="KAI0061174.1"/>
    </source>
</evidence>
<sequence>MSYTRHTSTFRFELLPSSPESTTGFGPRLGKTCLERYGEDGVLEIVTPGFITSTSRGVVPHLSRDNTDATDAIRWAHVPFETFLEHTPPVPTLQSGSHPLHKFLGFRPNQHILTMTLRDPSDDREMPANGHSFVSAYSLRGVRKVSPGDWRKYVLACDPDIAIALSDTPFTTVAHSQKRTTKSLERSAAWLADLLQAVPSPGSEGPTPRLNVFVHMAGGVIAAARHAFSVSLLEPLYEREAETIKPFTHLDEGVSGYTFDLIPLYDGLSPSSRFNPPTPSALSTVEETVEETAAALDPPHSSSPTAQLVPLLHASLVPLPKTKPRIVHSAGSPHVMLALIRDVGIDLFDAHWAQRAADIGIALDFVFPAPPGAPDAPKALGNNLYDARHAHDFSPFADSFRTCADADARPVCPCIACSPSRHAAPLRMSALDEPLSEHAPTPFTRAYVHHLLHTHEMSAHALLTAHNLSVLDAFFACVRRVLADRPADFAGEVERFCVVYDGTMAVWEEAKATWAEVALARGKGRLAREKERQEKDALGTAVEL</sequence>
<keyword evidence="2" id="KW-1185">Reference proteome</keyword>
<evidence type="ECO:0000313" key="2">
    <source>
        <dbReference type="Proteomes" id="UP000814140"/>
    </source>
</evidence>
<accession>A0ACB8SXF5</accession>
<comment type="caution">
    <text evidence="1">The sequence shown here is derived from an EMBL/GenBank/DDBJ whole genome shotgun (WGS) entry which is preliminary data.</text>
</comment>
<reference evidence="1" key="2">
    <citation type="journal article" date="2022" name="New Phytol.">
        <title>Evolutionary transition to the ectomycorrhizal habit in the genomes of a hyperdiverse lineage of mushroom-forming fungi.</title>
        <authorList>
            <person name="Looney B."/>
            <person name="Miyauchi S."/>
            <person name="Morin E."/>
            <person name="Drula E."/>
            <person name="Courty P.E."/>
            <person name="Kohler A."/>
            <person name="Kuo A."/>
            <person name="LaButti K."/>
            <person name="Pangilinan J."/>
            <person name="Lipzen A."/>
            <person name="Riley R."/>
            <person name="Andreopoulos W."/>
            <person name="He G."/>
            <person name="Johnson J."/>
            <person name="Nolan M."/>
            <person name="Tritt A."/>
            <person name="Barry K.W."/>
            <person name="Grigoriev I.V."/>
            <person name="Nagy L.G."/>
            <person name="Hibbett D."/>
            <person name="Henrissat B."/>
            <person name="Matheny P.B."/>
            <person name="Labbe J."/>
            <person name="Martin F.M."/>
        </authorList>
    </citation>
    <scope>NUCLEOTIDE SEQUENCE</scope>
    <source>
        <strain evidence="1">HHB10654</strain>
    </source>
</reference>
<gene>
    <name evidence="1" type="ORF">BV25DRAFT_1827051</name>
</gene>
<organism evidence="1 2">
    <name type="scientific">Artomyces pyxidatus</name>
    <dbReference type="NCBI Taxonomy" id="48021"/>
    <lineage>
        <taxon>Eukaryota</taxon>
        <taxon>Fungi</taxon>
        <taxon>Dikarya</taxon>
        <taxon>Basidiomycota</taxon>
        <taxon>Agaricomycotina</taxon>
        <taxon>Agaricomycetes</taxon>
        <taxon>Russulales</taxon>
        <taxon>Auriscalpiaceae</taxon>
        <taxon>Artomyces</taxon>
    </lineage>
</organism>
<dbReference type="EMBL" id="MU277214">
    <property type="protein sequence ID" value="KAI0061174.1"/>
    <property type="molecule type" value="Genomic_DNA"/>
</dbReference>
<reference evidence="1" key="1">
    <citation type="submission" date="2021-03" db="EMBL/GenBank/DDBJ databases">
        <authorList>
            <consortium name="DOE Joint Genome Institute"/>
            <person name="Ahrendt S."/>
            <person name="Looney B.P."/>
            <person name="Miyauchi S."/>
            <person name="Morin E."/>
            <person name="Drula E."/>
            <person name="Courty P.E."/>
            <person name="Chicoki N."/>
            <person name="Fauchery L."/>
            <person name="Kohler A."/>
            <person name="Kuo A."/>
            <person name="Labutti K."/>
            <person name="Pangilinan J."/>
            <person name="Lipzen A."/>
            <person name="Riley R."/>
            <person name="Andreopoulos W."/>
            <person name="He G."/>
            <person name="Johnson J."/>
            <person name="Barry K.W."/>
            <person name="Grigoriev I.V."/>
            <person name="Nagy L."/>
            <person name="Hibbett D."/>
            <person name="Henrissat B."/>
            <person name="Matheny P.B."/>
            <person name="Labbe J."/>
            <person name="Martin F."/>
        </authorList>
    </citation>
    <scope>NUCLEOTIDE SEQUENCE</scope>
    <source>
        <strain evidence="1">HHB10654</strain>
    </source>
</reference>